<dbReference type="Proteomes" id="UP001516662">
    <property type="component" value="Unassembled WGS sequence"/>
</dbReference>
<dbReference type="SUPFAM" id="SSF55729">
    <property type="entry name" value="Acyl-CoA N-acyltransferases (Nat)"/>
    <property type="match status" value="1"/>
</dbReference>
<reference evidence="2 3" key="1">
    <citation type="submission" date="2020-10" db="EMBL/GenBank/DDBJ databases">
        <title>Bacillus sp. HD4P25, an endophyte from a halophyte.</title>
        <authorList>
            <person name="Sun J.-Q."/>
        </authorList>
    </citation>
    <scope>NUCLEOTIDE SEQUENCE [LARGE SCALE GENOMIC DNA]</scope>
    <source>
        <strain evidence="2 3">YIM 93174</strain>
    </source>
</reference>
<comment type="caution">
    <text evidence="2">The sequence shown here is derived from an EMBL/GenBank/DDBJ whole genome shotgun (WGS) entry which is preliminary data.</text>
</comment>
<dbReference type="InterPro" id="IPR016181">
    <property type="entry name" value="Acyl_CoA_acyltransferase"/>
</dbReference>
<sequence length="155" mass="17938">MSISIIECDLSEIVLIKSLWEGLRDYHTSLSEKAATNKTFQQRAKELKEKVKDGGKIQILVAIDIADQTYVGYSVSTISKQNVGELDSLFILEPYRSQGIGELFMNRSMAWFEENNIERMIMFVSYFNESAMKFYKKFDFEPVSYILTKTKQSNK</sequence>
<evidence type="ECO:0000313" key="2">
    <source>
        <dbReference type="EMBL" id="MBE4909889.1"/>
    </source>
</evidence>
<proteinExistence type="predicted"/>
<protein>
    <submittedName>
        <fullName evidence="2">GNAT family N-acetyltransferase</fullName>
    </submittedName>
</protein>
<organism evidence="2 3">
    <name type="scientific">Litchfieldia luteola</name>
    <dbReference type="NCBI Taxonomy" id="682179"/>
    <lineage>
        <taxon>Bacteria</taxon>
        <taxon>Bacillati</taxon>
        <taxon>Bacillota</taxon>
        <taxon>Bacilli</taxon>
        <taxon>Bacillales</taxon>
        <taxon>Bacillaceae</taxon>
        <taxon>Litchfieldia</taxon>
    </lineage>
</organism>
<keyword evidence="3" id="KW-1185">Reference proteome</keyword>
<accession>A0ABR9QN12</accession>
<gene>
    <name evidence="2" type="ORF">IMZ08_17780</name>
</gene>
<dbReference type="InterPro" id="IPR000182">
    <property type="entry name" value="GNAT_dom"/>
</dbReference>
<evidence type="ECO:0000313" key="3">
    <source>
        <dbReference type="Proteomes" id="UP001516662"/>
    </source>
</evidence>
<feature type="domain" description="N-acetyltransferase" evidence="1">
    <location>
        <begin position="14"/>
        <end position="152"/>
    </location>
</feature>
<dbReference type="Pfam" id="PF00583">
    <property type="entry name" value="Acetyltransf_1"/>
    <property type="match status" value="1"/>
</dbReference>
<dbReference type="PROSITE" id="PS51186">
    <property type="entry name" value="GNAT"/>
    <property type="match status" value="1"/>
</dbReference>
<dbReference type="CDD" id="cd04301">
    <property type="entry name" value="NAT_SF"/>
    <property type="match status" value="1"/>
</dbReference>
<dbReference type="EMBL" id="JADCLJ010000024">
    <property type="protein sequence ID" value="MBE4909889.1"/>
    <property type="molecule type" value="Genomic_DNA"/>
</dbReference>
<dbReference type="Gene3D" id="3.40.630.30">
    <property type="match status" value="1"/>
</dbReference>
<name>A0ABR9QN12_9BACI</name>
<evidence type="ECO:0000259" key="1">
    <source>
        <dbReference type="PROSITE" id="PS51186"/>
    </source>
</evidence>
<dbReference type="RefSeq" id="WP_193538954.1">
    <property type="nucleotide sequence ID" value="NZ_JADCLJ010000024.1"/>
</dbReference>